<dbReference type="STRING" id="1137284.GCA_001418205_00158"/>
<evidence type="ECO:0000313" key="2">
    <source>
        <dbReference type="EMBL" id="CUB02326.1"/>
    </source>
</evidence>
<dbReference type="InterPro" id="IPR010131">
    <property type="entry name" value="MdtP/NodT-like"/>
</dbReference>
<dbReference type="Gene3D" id="1.20.1600.10">
    <property type="entry name" value="Outer membrane efflux proteins (OEP)"/>
    <property type="match status" value="1"/>
</dbReference>
<feature type="signal peptide" evidence="1">
    <location>
        <begin position="1"/>
        <end position="22"/>
    </location>
</feature>
<dbReference type="SUPFAM" id="SSF56954">
    <property type="entry name" value="Outer membrane efflux proteins (OEP)"/>
    <property type="match status" value="1"/>
</dbReference>
<gene>
    <name evidence="2" type="ORF">Ga0061065_101159</name>
</gene>
<dbReference type="EMBL" id="CYHG01000001">
    <property type="protein sequence ID" value="CUB02326.1"/>
    <property type="molecule type" value="Genomic_DNA"/>
</dbReference>
<feature type="chain" id="PRO_5005505490" evidence="1">
    <location>
        <begin position="23"/>
        <end position="642"/>
    </location>
</feature>
<reference evidence="3" key="1">
    <citation type="submission" date="2015-08" db="EMBL/GenBank/DDBJ databases">
        <authorList>
            <person name="Varghese N."/>
        </authorList>
    </citation>
    <scope>NUCLEOTIDE SEQUENCE [LARGE SCALE GENOMIC DNA]</scope>
    <source>
        <strain evidence="3">JCM 18476</strain>
    </source>
</reference>
<evidence type="ECO:0000256" key="1">
    <source>
        <dbReference type="SAM" id="SignalP"/>
    </source>
</evidence>
<keyword evidence="1" id="KW-0732">Signal</keyword>
<evidence type="ECO:0000313" key="3">
    <source>
        <dbReference type="Proteomes" id="UP000182769"/>
    </source>
</evidence>
<name>A0A0K6IGZ2_9GAMM</name>
<sequence length="642" mass="72055">MSRLHMLTKTLILVPLTLMVVACSVSPKQMTDNDIKERVSHDQMKLYVEQELIFKPISFNEAVARALKYNLDYRLKMMESALSAGILDMATYDTLPRLMASAGYSSRSNYSATNSMNIENGIISPAFSTSDDKSHTTGSLQFTWNALDFGMSYYRAHQRADEFLVSEERRKRVAQNILMDVRSAYWRAVGAQRLLRKANDLNTRVHRALLLSREAETQGLMPPREALTYQRLLLDSVALIAARRQELSFAKRELAALLNITPGTDFSVVEQQETSLMPVPYNVSELEEFAISNRPELKEEDYRRRITAFEAKRNFASLLPGISFNTGINYDSNSFNYNESWVDTGVQLSYNLLSPLSIPAIRGAGKARAMNDEARRLSLTMAVITQVRLSIEQYRLSLNKLEIARQSNLVDQRLGAYAQAAANNQSDTELELIRVQTRALNSEFERYAAYAEAQAAFGRVYNSLGLEVVPEGFESLSISELASQVESHTRAVQEDVFAVKTMTALQSRPIELRVQLPQAQQSLSNLHAVQARVIEALMRNGISVSKANQPLQLDQERPLLVVSLETDNASNSKWSLEMIDTMGKQIGYQQYLQQITGTYSIAQMLGESEAAVLANIPSIQQWLEAQSWSLNASHITQAGSNL</sequence>
<dbReference type="GO" id="GO:0015562">
    <property type="term" value="F:efflux transmembrane transporter activity"/>
    <property type="evidence" value="ECO:0007669"/>
    <property type="project" value="InterPro"/>
</dbReference>
<proteinExistence type="predicted"/>
<dbReference type="AlphaFoldDB" id="A0A0K6IGZ2"/>
<accession>A0A0K6IGZ2</accession>
<keyword evidence="3" id="KW-1185">Reference proteome</keyword>
<dbReference type="OrthoDB" id="9764652at2"/>
<protein>
    <submittedName>
        <fullName evidence="2">Outer membrane protein TolC</fullName>
    </submittedName>
</protein>
<organism evidence="2 3">
    <name type="scientific">Marinomonas fungiae</name>
    <dbReference type="NCBI Taxonomy" id="1137284"/>
    <lineage>
        <taxon>Bacteria</taxon>
        <taxon>Pseudomonadati</taxon>
        <taxon>Pseudomonadota</taxon>
        <taxon>Gammaproteobacteria</taxon>
        <taxon>Oceanospirillales</taxon>
        <taxon>Oceanospirillaceae</taxon>
        <taxon>Marinomonas</taxon>
    </lineage>
</organism>
<dbReference type="RefSeq" id="WP_055461302.1">
    <property type="nucleotide sequence ID" value="NZ_CYHG01000001.1"/>
</dbReference>
<dbReference type="Proteomes" id="UP000182769">
    <property type="component" value="Unassembled WGS sequence"/>
</dbReference>
<dbReference type="PROSITE" id="PS51257">
    <property type="entry name" value="PROKAR_LIPOPROTEIN"/>
    <property type="match status" value="1"/>
</dbReference>
<dbReference type="PANTHER" id="PTHR30203">
    <property type="entry name" value="OUTER MEMBRANE CATION EFFLUX PROTEIN"/>
    <property type="match status" value="1"/>
</dbReference>